<dbReference type="InterPro" id="IPR053135">
    <property type="entry name" value="AKR2_Oxidoreductase"/>
</dbReference>
<name>A0A2A7S2Q1_BURGA</name>
<evidence type="ECO:0000313" key="2">
    <source>
        <dbReference type="EMBL" id="PEH37954.1"/>
    </source>
</evidence>
<dbReference type="PANTHER" id="PTHR43312">
    <property type="entry name" value="D-THREO-ALDOSE 1-DEHYDROGENASE"/>
    <property type="match status" value="1"/>
</dbReference>
<dbReference type="InterPro" id="IPR023210">
    <property type="entry name" value="NADP_OxRdtase_dom"/>
</dbReference>
<dbReference type="RefSeq" id="WP_096748585.1">
    <property type="nucleotide sequence ID" value="NZ_CADEPU010000001.1"/>
</dbReference>
<dbReference type="Proteomes" id="UP000220629">
    <property type="component" value="Unassembled WGS sequence"/>
</dbReference>
<protein>
    <submittedName>
        <fullName evidence="2">Aldo/keto reductase</fullName>
    </submittedName>
</protein>
<accession>A0A2A7S2Q1</accession>
<sequence length="330" mass="36538">MQVSHRRFGRTGWDVSEVGFGAWAIGGAWGDVSDADARQALHAALDAGVDFIDTADVYGDGRSERIIREVLKERGGQRPIVATKAGRRLNPHVLEGYTKANLEAFIDRSRENLGVDTLDLLQLHCPPTDAYFRPELFEALDELVAAGKLRHYGVSVERVEEALKAIEYPNLVSVQLIYNLFRQRPAQLLFREAIARDVAMIVRVPLASGMLTGKLTAQSSFAADDHRNFNRHGEAFDVGETFSGVPYDVALEAVEALRPHVPQGATMAQFALRWILMERAVSVVIPGAKNAAQAKGNAEASALAPLPEDTMEQARRIYDQWIAPHVHHRW</sequence>
<dbReference type="Pfam" id="PF00248">
    <property type="entry name" value="Aldo_ket_red"/>
    <property type="match status" value="1"/>
</dbReference>
<reference evidence="3" key="1">
    <citation type="submission" date="2017-09" db="EMBL/GenBank/DDBJ databases">
        <title>FDA dAtabase for Regulatory Grade micrObial Sequences (FDA-ARGOS): Supporting development and validation of Infectious Disease Dx tests.</title>
        <authorList>
            <person name="Minogue T."/>
            <person name="Wolcott M."/>
            <person name="Wasieloski L."/>
            <person name="Aguilar W."/>
            <person name="Moore D."/>
            <person name="Tallon L."/>
            <person name="Sadzewicz L."/>
            <person name="Ott S."/>
            <person name="Zhao X."/>
            <person name="Nagaraj S."/>
            <person name="Vavikolanu K."/>
            <person name="Aluvathingal J."/>
            <person name="Nadendla S."/>
            <person name="Sichtig H."/>
        </authorList>
    </citation>
    <scope>NUCLEOTIDE SEQUENCE [LARGE SCALE GENOMIC DNA]</scope>
    <source>
        <strain evidence="3">FDAARGOS_390</strain>
    </source>
</reference>
<comment type="caution">
    <text evidence="2">The sequence shown here is derived from an EMBL/GenBank/DDBJ whole genome shotgun (WGS) entry which is preliminary data.</text>
</comment>
<dbReference type="SUPFAM" id="SSF51430">
    <property type="entry name" value="NAD(P)-linked oxidoreductase"/>
    <property type="match status" value="1"/>
</dbReference>
<organism evidence="2 3">
    <name type="scientific">Burkholderia gladioli</name>
    <name type="common">Pseudomonas marginata</name>
    <name type="synonym">Phytomonas marginata</name>
    <dbReference type="NCBI Taxonomy" id="28095"/>
    <lineage>
        <taxon>Bacteria</taxon>
        <taxon>Pseudomonadati</taxon>
        <taxon>Pseudomonadota</taxon>
        <taxon>Betaproteobacteria</taxon>
        <taxon>Burkholderiales</taxon>
        <taxon>Burkholderiaceae</taxon>
        <taxon>Burkholderia</taxon>
    </lineage>
</organism>
<dbReference type="InterPro" id="IPR036812">
    <property type="entry name" value="NAD(P)_OxRdtase_dom_sf"/>
</dbReference>
<dbReference type="PANTHER" id="PTHR43312:SF1">
    <property type="entry name" value="NADP-DEPENDENT OXIDOREDUCTASE DOMAIN-CONTAINING PROTEIN"/>
    <property type="match status" value="1"/>
</dbReference>
<proteinExistence type="predicted"/>
<dbReference type="EMBL" id="PDDY01000004">
    <property type="protein sequence ID" value="PEH37954.1"/>
    <property type="molecule type" value="Genomic_DNA"/>
</dbReference>
<evidence type="ECO:0000313" key="3">
    <source>
        <dbReference type="Proteomes" id="UP000220629"/>
    </source>
</evidence>
<dbReference type="CDD" id="cd19086">
    <property type="entry name" value="AKR_AKR11C1"/>
    <property type="match status" value="1"/>
</dbReference>
<feature type="domain" description="NADP-dependent oxidoreductase" evidence="1">
    <location>
        <begin position="18"/>
        <end position="318"/>
    </location>
</feature>
<dbReference type="Gene3D" id="3.20.20.100">
    <property type="entry name" value="NADP-dependent oxidoreductase domain"/>
    <property type="match status" value="1"/>
</dbReference>
<gene>
    <name evidence="2" type="ORF">CRM94_26290</name>
</gene>
<evidence type="ECO:0000259" key="1">
    <source>
        <dbReference type="Pfam" id="PF00248"/>
    </source>
</evidence>
<dbReference type="AlphaFoldDB" id="A0A2A7S2Q1"/>